<keyword evidence="6" id="KW-0472">Membrane</keyword>
<evidence type="ECO:0000256" key="2">
    <source>
        <dbReference type="ARBA" id="ARBA00023224"/>
    </source>
</evidence>
<evidence type="ECO:0000259" key="9">
    <source>
        <dbReference type="PROSITE" id="PS50885"/>
    </source>
</evidence>
<evidence type="ECO:0000313" key="11">
    <source>
        <dbReference type="Proteomes" id="UP000278792"/>
    </source>
</evidence>
<feature type="coiled-coil region" evidence="5">
    <location>
        <begin position="618"/>
        <end position="645"/>
    </location>
</feature>
<proteinExistence type="inferred from homology"/>
<accession>A0A3N3DXB1</accession>
<dbReference type="InterPro" id="IPR004089">
    <property type="entry name" value="MCPsignal_dom"/>
</dbReference>
<feature type="signal peptide" evidence="7">
    <location>
        <begin position="1"/>
        <end position="33"/>
    </location>
</feature>
<dbReference type="GO" id="GO:0007165">
    <property type="term" value="P:signal transduction"/>
    <property type="evidence" value="ECO:0007669"/>
    <property type="project" value="UniProtKB-KW"/>
</dbReference>
<dbReference type="GO" id="GO:0006935">
    <property type="term" value="P:chemotaxis"/>
    <property type="evidence" value="ECO:0007669"/>
    <property type="project" value="InterPro"/>
</dbReference>
<dbReference type="PROSITE" id="PS50885">
    <property type="entry name" value="HAMP"/>
    <property type="match status" value="1"/>
</dbReference>
<dbReference type="RefSeq" id="WP_123782738.1">
    <property type="nucleotide sequence ID" value="NZ_RKIK01000051.1"/>
</dbReference>
<keyword evidence="6" id="KW-1133">Transmembrane helix</keyword>
<evidence type="ECO:0000313" key="10">
    <source>
        <dbReference type="EMBL" id="ROV59147.1"/>
    </source>
</evidence>
<evidence type="ECO:0000259" key="8">
    <source>
        <dbReference type="PROSITE" id="PS50111"/>
    </source>
</evidence>
<dbReference type="Proteomes" id="UP000278792">
    <property type="component" value="Unassembled WGS sequence"/>
</dbReference>
<dbReference type="SUPFAM" id="SSF58104">
    <property type="entry name" value="Methyl-accepting chemotaxis protein (MCP) signaling domain"/>
    <property type="match status" value="1"/>
</dbReference>
<dbReference type="InterPro" id="IPR004090">
    <property type="entry name" value="Chemotax_Me-accpt_rcpt"/>
</dbReference>
<protein>
    <submittedName>
        <fullName evidence="10">Methyl-accepting chemotaxis protein</fullName>
    </submittedName>
</protein>
<gene>
    <name evidence="10" type="ORF">EGH82_15240</name>
</gene>
<keyword evidence="7" id="KW-0732">Signal</keyword>
<dbReference type="Gene3D" id="1.10.287.950">
    <property type="entry name" value="Methyl-accepting chemotaxis protein"/>
    <property type="match status" value="1"/>
</dbReference>
<dbReference type="PANTHER" id="PTHR32089:SF120">
    <property type="entry name" value="METHYL-ACCEPTING CHEMOTAXIS PROTEIN TLPQ"/>
    <property type="match status" value="1"/>
</dbReference>
<comment type="similarity">
    <text evidence="3">Belongs to the methyl-accepting chemotaxis (MCP) protein family.</text>
</comment>
<dbReference type="SMART" id="SM00283">
    <property type="entry name" value="MA"/>
    <property type="match status" value="1"/>
</dbReference>
<name>A0A3N3DXB1_9VIBR</name>
<dbReference type="CDD" id="cd06225">
    <property type="entry name" value="HAMP"/>
    <property type="match status" value="1"/>
</dbReference>
<evidence type="ECO:0000256" key="3">
    <source>
        <dbReference type="ARBA" id="ARBA00029447"/>
    </source>
</evidence>
<comment type="caution">
    <text evidence="10">The sequence shown here is derived from an EMBL/GenBank/DDBJ whole genome shotgun (WGS) entry which is preliminary data.</text>
</comment>
<dbReference type="GO" id="GO:0016020">
    <property type="term" value="C:membrane"/>
    <property type="evidence" value="ECO:0007669"/>
    <property type="project" value="UniProtKB-SubCell"/>
</dbReference>
<sequence>MFNSIRTRIAVTAGAAMGFTLLIAMGMTTNAFTDVNQQISAKVTTQLTEATTSHLRFTASEQSKTIATELFPVTRSLSQLRSIMEHSAADKAGADALVNHFIAALKAQDEAVFAGYLVFEEKTWAPESEAAVAAAFSPDGYLAPFFSPNSQGGFDALGMASFTNTQLNANGERTDEWHLAPFETGRPFVMEPYMYPVRGKQELITTISQPIRLDGKIIGSLGFDLSLEKLQGQSELLSRDLFGGQGNIIIASWKGATLANSNLPSSVGKKVPNQLFKQWSNIQDLATQADIGMMTQNGQEYAITSIKTSGAPWVVIVSVPTQVLQKSITEFANWNDEMNSSALEKGIWAGVLAMLAGVIAMTLIASSLGRVLANLVERFKDVAQGDGDLTYRLEVKGKDETAQLAQWFNAFLIRMQEMIKTAKQTATQVEHHAGEGQASGEVAKEKLNAQLNEVNSLATAINEMTAAAQEVANSAVQAATAAGQVQVSSRSGMDRMDNAAVAMEDLANQVNHAQAQTLCLAESSANIQGILTEIGGIAEQTNLLALNAAIEAARAGQAGRGFAVVADEVRNLANRTQSSTEEIRTMLARLEQDTQNIVGLMQKSQQQAADTKGETQAAQMALSEINQAIEVINDMNNQIASAAEEQSLVAEEINRNVVIINDTAVDVMDTMTQSVEISHELSHGATELHQELNKFKI</sequence>
<dbReference type="AlphaFoldDB" id="A0A3N3DXB1"/>
<dbReference type="PROSITE" id="PS50111">
    <property type="entry name" value="CHEMOTAXIS_TRANSDUC_2"/>
    <property type="match status" value="1"/>
</dbReference>
<dbReference type="Pfam" id="PF00015">
    <property type="entry name" value="MCPsignal"/>
    <property type="match status" value="1"/>
</dbReference>
<feature type="chain" id="PRO_5018148161" evidence="7">
    <location>
        <begin position="34"/>
        <end position="697"/>
    </location>
</feature>
<reference evidence="10 11" key="1">
    <citation type="submission" date="2018-11" db="EMBL/GenBank/DDBJ databases">
        <title>Vibrio ponticus strain CAIM 1751 pathogenic for the snapper Lutjanus guttatus.</title>
        <authorList>
            <person name="Soto-Rodriguez S."/>
            <person name="Lozano-Olvera R."/>
            <person name="Gomez-Gil B."/>
        </authorList>
    </citation>
    <scope>NUCLEOTIDE SEQUENCE [LARGE SCALE GENOMIC DNA]</scope>
    <source>
        <strain evidence="10 11">CAIM 1751</strain>
    </source>
</reference>
<keyword evidence="5" id="KW-0175">Coiled coil</keyword>
<evidence type="ECO:0000256" key="4">
    <source>
        <dbReference type="PROSITE-ProRule" id="PRU00284"/>
    </source>
</evidence>
<keyword evidence="2 4" id="KW-0807">Transducer</keyword>
<comment type="subcellular location">
    <subcellularLocation>
        <location evidence="1">Membrane</location>
    </subcellularLocation>
</comment>
<keyword evidence="6" id="KW-0812">Transmembrane</keyword>
<dbReference type="PANTHER" id="PTHR32089">
    <property type="entry name" value="METHYL-ACCEPTING CHEMOTAXIS PROTEIN MCPB"/>
    <property type="match status" value="1"/>
</dbReference>
<feature type="domain" description="HAMP" evidence="9">
    <location>
        <begin position="366"/>
        <end position="420"/>
    </location>
</feature>
<evidence type="ECO:0000256" key="5">
    <source>
        <dbReference type="SAM" id="Coils"/>
    </source>
</evidence>
<dbReference type="InterPro" id="IPR003660">
    <property type="entry name" value="HAMP_dom"/>
</dbReference>
<evidence type="ECO:0000256" key="7">
    <source>
        <dbReference type="SAM" id="SignalP"/>
    </source>
</evidence>
<dbReference type="PRINTS" id="PR00260">
    <property type="entry name" value="CHEMTRNSDUCR"/>
</dbReference>
<dbReference type="CDD" id="cd11386">
    <property type="entry name" value="MCP_signal"/>
    <property type="match status" value="1"/>
</dbReference>
<organism evidence="10 11">
    <name type="scientific">Vibrio ponticus</name>
    <dbReference type="NCBI Taxonomy" id="265668"/>
    <lineage>
        <taxon>Bacteria</taxon>
        <taxon>Pseudomonadati</taxon>
        <taxon>Pseudomonadota</taxon>
        <taxon>Gammaproteobacteria</taxon>
        <taxon>Vibrionales</taxon>
        <taxon>Vibrionaceae</taxon>
        <taxon>Vibrio</taxon>
    </lineage>
</organism>
<dbReference type="CDD" id="cd12913">
    <property type="entry name" value="PDC1_MCP_like"/>
    <property type="match status" value="1"/>
</dbReference>
<dbReference type="EMBL" id="RKIK01000051">
    <property type="protein sequence ID" value="ROV59147.1"/>
    <property type="molecule type" value="Genomic_DNA"/>
</dbReference>
<feature type="domain" description="Methyl-accepting transducer" evidence="8">
    <location>
        <begin position="425"/>
        <end position="661"/>
    </location>
</feature>
<evidence type="ECO:0000256" key="6">
    <source>
        <dbReference type="SAM" id="Phobius"/>
    </source>
</evidence>
<dbReference type="Pfam" id="PF00672">
    <property type="entry name" value="HAMP"/>
    <property type="match status" value="1"/>
</dbReference>
<dbReference type="Gene3D" id="3.30.450.20">
    <property type="entry name" value="PAS domain"/>
    <property type="match status" value="1"/>
</dbReference>
<dbReference type="GO" id="GO:0004888">
    <property type="term" value="F:transmembrane signaling receptor activity"/>
    <property type="evidence" value="ECO:0007669"/>
    <property type="project" value="InterPro"/>
</dbReference>
<dbReference type="FunFam" id="1.10.287.950:FF:000001">
    <property type="entry name" value="Methyl-accepting chemotaxis sensory transducer"/>
    <property type="match status" value="1"/>
</dbReference>
<feature type="transmembrane region" description="Helical" evidence="6">
    <location>
        <begin position="347"/>
        <end position="368"/>
    </location>
</feature>
<dbReference type="SMART" id="SM00304">
    <property type="entry name" value="HAMP"/>
    <property type="match status" value="1"/>
</dbReference>
<dbReference type="Pfam" id="PF22673">
    <property type="entry name" value="MCP-like_PDC_1"/>
    <property type="match status" value="1"/>
</dbReference>
<evidence type="ECO:0000256" key="1">
    <source>
        <dbReference type="ARBA" id="ARBA00004370"/>
    </source>
</evidence>